<dbReference type="InParanoid" id="B0D3Q1"/>
<keyword evidence="2" id="KW-1185">Reference proteome</keyword>
<dbReference type="RefSeq" id="XP_001878609.1">
    <property type="nucleotide sequence ID" value="XM_001878574.1"/>
</dbReference>
<name>B0D3Q1_LACBS</name>
<dbReference type="HOGENOM" id="CLU_3143312_0_0_1"/>
<sequence length="49" mass="5285">MSSHDLTFKPPSQASWTAMIVHSISANNVDCFVFRTGSTLIARQSGAES</sequence>
<evidence type="ECO:0000313" key="1">
    <source>
        <dbReference type="EMBL" id="EDR11308.1"/>
    </source>
</evidence>
<proteinExistence type="predicted"/>
<dbReference type="Proteomes" id="UP000001194">
    <property type="component" value="Unassembled WGS sequence"/>
</dbReference>
<gene>
    <name evidence="1" type="ORF">LACBIDRAFT_316009</name>
</gene>
<organism evidence="2">
    <name type="scientific">Laccaria bicolor (strain S238N-H82 / ATCC MYA-4686)</name>
    <name type="common">Bicoloured deceiver</name>
    <name type="synonym">Laccaria laccata var. bicolor</name>
    <dbReference type="NCBI Taxonomy" id="486041"/>
    <lineage>
        <taxon>Eukaryota</taxon>
        <taxon>Fungi</taxon>
        <taxon>Dikarya</taxon>
        <taxon>Basidiomycota</taxon>
        <taxon>Agaricomycotina</taxon>
        <taxon>Agaricomycetes</taxon>
        <taxon>Agaricomycetidae</taxon>
        <taxon>Agaricales</taxon>
        <taxon>Agaricineae</taxon>
        <taxon>Hydnangiaceae</taxon>
        <taxon>Laccaria</taxon>
    </lineage>
</organism>
<accession>B0D3Q1</accession>
<dbReference type="EMBL" id="DS547096">
    <property type="protein sequence ID" value="EDR11308.1"/>
    <property type="molecule type" value="Genomic_DNA"/>
</dbReference>
<protein>
    <submittedName>
        <fullName evidence="1">Predicted protein</fullName>
    </submittedName>
</protein>
<evidence type="ECO:0000313" key="2">
    <source>
        <dbReference type="Proteomes" id="UP000001194"/>
    </source>
</evidence>
<dbReference type="GeneID" id="6074264"/>
<dbReference type="KEGG" id="lbc:LACBIDRAFT_316009"/>
<dbReference type="AlphaFoldDB" id="B0D3Q1"/>
<reference evidence="1 2" key="1">
    <citation type="journal article" date="2008" name="Nature">
        <title>The genome of Laccaria bicolor provides insights into mycorrhizal symbiosis.</title>
        <authorList>
            <person name="Martin F."/>
            <person name="Aerts A."/>
            <person name="Ahren D."/>
            <person name="Brun A."/>
            <person name="Danchin E.G.J."/>
            <person name="Duchaussoy F."/>
            <person name="Gibon J."/>
            <person name="Kohler A."/>
            <person name="Lindquist E."/>
            <person name="Pereda V."/>
            <person name="Salamov A."/>
            <person name="Shapiro H.J."/>
            <person name="Wuyts J."/>
            <person name="Blaudez D."/>
            <person name="Buee M."/>
            <person name="Brokstein P."/>
            <person name="Canbaeck B."/>
            <person name="Cohen D."/>
            <person name="Courty P.E."/>
            <person name="Coutinho P.M."/>
            <person name="Delaruelle C."/>
            <person name="Detter J.C."/>
            <person name="Deveau A."/>
            <person name="DiFazio S."/>
            <person name="Duplessis S."/>
            <person name="Fraissinet-Tachet L."/>
            <person name="Lucic E."/>
            <person name="Frey-Klett P."/>
            <person name="Fourrey C."/>
            <person name="Feussner I."/>
            <person name="Gay G."/>
            <person name="Grimwood J."/>
            <person name="Hoegger P.J."/>
            <person name="Jain P."/>
            <person name="Kilaru S."/>
            <person name="Labbe J."/>
            <person name="Lin Y.C."/>
            <person name="Legue V."/>
            <person name="Le Tacon F."/>
            <person name="Marmeisse R."/>
            <person name="Melayah D."/>
            <person name="Montanini B."/>
            <person name="Muratet M."/>
            <person name="Nehls U."/>
            <person name="Niculita-Hirzel H."/>
            <person name="Oudot-Le Secq M.P."/>
            <person name="Peter M."/>
            <person name="Quesneville H."/>
            <person name="Rajashekar B."/>
            <person name="Reich M."/>
            <person name="Rouhier N."/>
            <person name="Schmutz J."/>
            <person name="Yin T."/>
            <person name="Chalot M."/>
            <person name="Henrissat B."/>
            <person name="Kuees U."/>
            <person name="Lucas S."/>
            <person name="Van de Peer Y."/>
            <person name="Podila G.K."/>
            <person name="Polle A."/>
            <person name="Pukkila P.J."/>
            <person name="Richardson P.M."/>
            <person name="Rouze P."/>
            <person name="Sanders I.R."/>
            <person name="Stajich J.E."/>
            <person name="Tunlid A."/>
            <person name="Tuskan G."/>
            <person name="Grigoriev I.V."/>
        </authorList>
    </citation>
    <scope>NUCLEOTIDE SEQUENCE [LARGE SCALE GENOMIC DNA]</scope>
    <source>
        <strain evidence="2">S238N-H82 / ATCC MYA-4686</strain>
    </source>
</reference>